<sequence length="265" mass="28898">MDLQGVGAVAAAAVAALAVPAALVTGRWSTRGALAQAEATYKAALEASQSSDKQWRRSVQRDSYSAFLLTSTQLHTKAERLMTLRPINSDTLTTTFDEIGRLRDDLEAKLVVVELEGPDSVVEAARNLTSAVKRFTSSRQEYMSIVHAEHKLRTLIRDNTSSPSALPALQSALDSLRGTIHTCRWEGPAPFLIGSLGNPLPDEVATAYEQAVLAFSRLPGGTFTGYEEQYLLQGTFKFQSNPAEETREYTRSKHAFIHATRTALG</sequence>
<name>A0ABV1VW70_9ACTN</name>
<evidence type="ECO:0008006" key="3">
    <source>
        <dbReference type="Google" id="ProtNLM"/>
    </source>
</evidence>
<gene>
    <name evidence="1" type="ORF">ABT317_01050</name>
</gene>
<organism evidence="1 2">
    <name type="scientific">Streptomyces carpinensis</name>
    <dbReference type="NCBI Taxonomy" id="66369"/>
    <lineage>
        <taxon>Bacteria</taxon>
        <taxon>Bacillati</taxon>
        <taxon>Actinomycetota</taxon>
        <taxon>Actinomycetes</taxon>
        <taxon>Kitasatosporales</taxon>
        <taxon>Streptomycetaceae</taxon>
        <taxon>Streptomyces</taxon>
    </lineage>
</organism>
<proteinExistence type="predicted"/>
<accession>A0ABV1VW70</accession>
<comment type="caution">
    <text evidence="1">The sequence shown here is derived from an EMBL/GenBank/DDBJ whole genome shotgun (WGS) entry which is preliminary data.</text>
</comment>
<reference evidence="1 2" key="1">
    <citation type="submission" date="2024-06" db="EMBL/GenBank/DDBJ databases">
        <title>The Natural Products Discovery Center: Release of the First 8490 Sequenced Strains for Exploring Actinobacteria Biosynthetic Diversity.</title>
        <authorList>
            <person name="Kalkreuter E."/>
            <person name="Kautsar S.A."/>
            <person name="Yang D."/>
            <person name="Bader C.D."/>
            <person name="Teijaro C.N."/>
            <person name="Fluegel L."/>
            <person name="Davis C.M."/>
            <person name="Simpson J.R."/>
            <person name="Lauterbach L."/>
            <person name="Steele A.D."/>
            <person name="Gui C."/>
            <person name="Meng S."/>
            <person name="Li G."/>
            <person name="Viehrig K."/>
            <person name="Ye F."/>
            <person name="Su P."/>
            <person name="Kiefer A.F."/>
            <person name="Nichols A."/>
            <person name="Cepeda A.J."/>
            <person name="Yan W."/>
            <person name="Fan B."/>
            <person name="Jiang Y."/>
            <person name="Adhikari A."/>
            <person name="Zheng C.-J."/>
            <person name="Schuster L."/>
            <person name="Cowan T.M."/>
            <person name="Smanski M.J."/>
            <person name="Chevrette M.G."/>
            <person name="De Carvalho L.P.S."/>
            <person name="Shen B."/>
        </authorList>
    </citation>
    <scope>NUCLEOTIDE SEQUENCE [LARGE SCALE GENOMIC DNA]</scope>
    <source>
        <strain evidence="1 2">NPDC000634</strain>
    </source>
</reference>
<evidence type="ECO:0000313" key="1">
    <source>
        <dbReference type="EMBL" id="MER6975682.1"/>
    </source>
</evidence>
<dbReference type="Proteomes" id="UP001458415">
    <property type="component" value="Unassembled WGS sequence"/>
</dbReference>
<evidence type="ECO:0000313" key="2">
    <source>
        <dbReference type="Proteomes" id="UP001458415"/>
    </source>
</evidence>
<dbReference type="EMBL" id="JBEPCU010000006">
    <property type="protein sequence ID" value="MER6975682.1"/>
    <property type="molecule type" value="Genomic_DNA"/>
</dbReference>
<protein>
    <recommendedName>
        <fullName evidence="3">Secreted protein</fullName>
    </recommendedName>
</protein>
<dbReference type="RefSeq" id="WP_143668189.1">
    <property type="nucleotide sequence ID" value="NZ_MUBM01000319.1"/>
</dbReference>
<keyword evidence="2" id="KW-1185">Reference proteome</keyword>